<dbReference type="PANTHER" id="PTHR48029">
    <property type="entry name" value="NUCLEOLAR PROTEIN 8"/>
    <property type="match status" value="1"/>
</dbReference>
<dbReference type="GO" id="GO:0003723">
    <property type="term" value="F:RNA binding"/>
    <property type="evidence" value="ECO:0007669"/>
    <property type="project" value="UniProtKB-UniRule"/>
</dbReference>
<dbReference type="AlphaFoldDB" id="A0ABD1WV09"/>
<evidence type="ECO:0000256" key="2">
    <source>
        <dbReference type="PROSITE-ProRule" id="PRU00176"/>
    </source>
</evidence>
<evidence type="ECO:0000256" key="1">
    <source>
        <dbReference type="ARBA" id="ARBA00022884"/>
    </source>
</evidence>
<dbReference type="InterPro" id="IPR035979">
    <property type="entry name" value="RBD_domain_sf"/>
</dbReference>
<gene>
    <name evidence="4" type="ORF">Fot_07156</name>
</gene>
<dbReference type="Pfam" id="PF00076">
    <property type="entry name" value="RRM_1"/>
    <property type="match status" value="1"/>
</dbReference>
<proteinExistence type="predicted"/>
<comment type="caution">
    <text evidence="4">The sequence shown here is derived from an EMBL/GenBank/DDBJ whole genome shotgun (WGS) entry which is preliminary data.</text>
</comment>
<sequence length="175" mass="19655">MVIAAVHHHSVPHCFLTRPPAPGSTISRTLRGDKKQFNSSLPHLISIHSNLSFRQSNLQIASCLPHPRSPSSTPRTRFNPSTKLFVSGLSFRTSEESLRNAFKNFGELIEVNLVMDKIANRPRGFAFLRYATEEESKKAIEGMHGKFLDGRVIFVEVAKSRSELRQGLQHNPTHS</sequence>
<dbReference type="InterPro" id="IPR012677">
    <property type="entry name" value="Nucleotide-bd_a/b_plait_sf"/>
</dbReference>
<protein>
    <submittedName>
        <fullName evidence="4">Organelle RRM domain-containing protein 6</fullName>
    </submittedName>
</protein>
<dbReference type="PROSITE" id="PS50102">
    <property type="entry name" value="RRM"/>
    <property type="match status" value="1"/>
</dbReference>
<evidence type="ECO:0000313" key="5">
    <source>
        <dbReference type="Proteomes" id="UP001604277"/>
    </source>
</evidence>
<keyword evidence="1 2" id="KW-0694">RNA-binding</keyword>
<dbReference type="PANTHER" id="PTHR48029:SF1">
    <property type="entry name" value="NUCLEOLAR PROTEIN 8"/>
    <property type="match status" value="1"/>
</dbReference>
<feature type="domain" description="RRM" evidence="3">
    <location>
        <begin position="82"/>
        <end position="160"/>
    </location>
</feature>
<name>A0ABD1WV09_9LAMI</name>
<reference evidence="5" key="1">
    <citation type="submission" date="2024-07" db="EMBL/GenBank/DDBJ databases">
        <title>Two chromosome-level genome assemblies of Korean endemic species Abeliophyllum distichum and Forsythia ovata (Oleaceae).</title>
        <authorList>
            <person name="Jang H."/>
        </authorList>
    </citation>
    <scope>NUCLEOTIDE SEQUENCE [LARGE SCALE GENOMIC DNA]</scope>
</reference>
<keyword evidence="5" id="KW-1185">Reference proteome</keyword>
<dbReference type="SMART" id="SM00360">
    <property type="entry name" value="RRM"/>
    <property type="match status" value="1"/>
</dbReference>
<dbReference type="EMBL" id="JBFOLJ010000002">
    <property type="protein sequence ID" value="KAL2553537.1"/>
    <property type="molecule type" value="Genomic_DNA"/>
</dbReference>
<evidence type="ECO:0000259" key="3">
    <source>
        <dbReference type="PROSITE" id="PS50102"/>
    </source>
</evidence>
<dbReference type="Gene3D" id="3.30.70.330">
    <property type="match status" value="1"/>
</dbReference>
<organism evidence="4 5">
    <name type="scientific">Forsythia ovata</name>
    <dbReference type="NCBI Taxonomy" id="205694"/>
    <lineage>
        <taxon>Eukaryota</taxon>
        <taxon>Viridiplantae</taxon>
        <taxon>Streptophyta</taxon>
        <taxon>Embryophyta</taxon>
        <taxon>Tracheophyta</taxon>
        <taxon>Spermatophyta</taxon>
        <taxon>Magnoliopsida</taxon>
        <taxon>eudicotyledons</taxon>
        <taxon>Gunneridae</taxon>
        <taxon>Pentapetalae</taxon>
        <taxon>asterids</taxon>
        <taxon>lamiids</taxon>
        <taxon>Lamiales</taxon>
        <taxon>Oleaceae</taxon>
        <taxon>Forsythieae</taxon>
        <taxon>Forsythia</taxon>
    </lineage>
</organism>
<evidence type="ECO:0000313" key="4">
    <source>
        <dbReference type="EMBL" id="KAL2553537.1"/>
    </source>
</evidence>
<dbReference type="InterPro" id="IPR000504">
    <property type="entry name" value="RRM_dom"/>
</dbReference>
<dbReference type="SUPFAM" id="SSF54928">
    <property type="entry name" value="RNA-binding domain, RBD"/>
    <property type="match status" value="1"/>
</dbReference>
<accession>A0ABD1WV09</accession>
<dbReference type="Proteomes" id="UP001604277">
    <property type="component" value="Unassembled WGS sequence"/>
</dbReference>